<sequence>MIKKENVMVTTVIPKKVYKMIVKEAEYEDRSVSGMIRKIIKDRYGIKDNE</sequence>
<dbReference type="InterPro" id="IPR013321">
    <property type="entry name" value="Arc_rbn_hlx_hlx"/>
</dbReference>
<dbReference type="RefSeq" id="WP_369705529.1">
    <property type="nucleotide sequence ID" value="NZ_JBGEWD010000021.1"/>
</dbReference>
<gene>
    <name evidence="1" type="ORF">AB8U03_15810</name>
</gene>
<proteinExistence type="predicted"/>
<accession>A0ABV4BV65</accession>
<comment type="caution">
    <text evidence="1">The sequence shown here is derived from an EMBL/GenBank/DDBJ whole genome shotgun (WGS) entry which is preliminary data.</text>
</comment>
<evidence type="ECO:0000313" key="1">
    <source>
        <dbReference type="EMBL" id="MEY8001636.1"/>
    </source>
</evidence>
<name>A0ABV4BV65_9CLOT</name>
<dbReference type="EMBL" id="JBGEWD010000021">
    <property type="protein sequence ID" value="MEY8001636.1"/>
    <property type="molecule type" value="Genomic_DNA"/>
</dbReference>
<evidence type="ECO:0000313" key="2">
    <source>
        <dbReference type="Proteomes" id="UP001564657"/>
    </source>
</evidence>
<organism evidence="1 2">
    <name type="scientific">Clostridium moutaii</name>
    <dbReference type="NCBI Taxonomy" id="3240932"/>
    <lineage>
        <taxon>Bacteria</taxon>
        <taxon>Bacillati</taxon>
        <taxon>Bacillota</taxon>
        <taxon>Clostridia</taxon>
        <taxon>Eubacteriales</taxon>
        <taxon>Clostridiaceae</taxon>
        <taxon>Clostridium</taxon>
    </lineage>
</organism>
<dbReference type="Gene3D" id="1.10.1220.10">
    <property type="entry name" value="Met repressor-like"/>
    <property type="match status" value="1"/>
</dbReference>
<reference evidence="1 2" key="1">
    <citation type="submission" date="2024-08" db="EMBL/GenBank/DDBJ databases">
        <title>Clostridium lapicellarii sp. nov., and Clostridium renhuaiense sp. nov., two species isolated from the mud in a fermentation cellar used for producing sauce-flavour Chinese liquors.</title>
        <authorList>
            <person name="Yang F."/>
            <person name="Wang H."/>
            <person name="Chen L.Q."/>
            <person name="Zhou N."/>
            <person name="Lu J.J."/>
            <person name="Pu X.X."/>
            <person name="Wan B."/>
            <person name="Wang L."/>
            <person name="Liu S.J."/>
        </authorList>
    </citation>
    <scope>NUCLEOTIDE SEQUENCE [LARGE SCALE GENOMIC DNA]</scope>
    <source>
        <strain evidence="1 2">MT-5</strain>
    </source>
</reference>
<dbReference type="Proteomes" id="UP001564657">
    <property type="component" value="Unassembled WGS sequence"/>
</dbReference>
<keyword evidence="2" id="KW-1185">Reference proteome</keyword>
<evidence type="ECO:0008006" key="3">
    <source>
        <dbReference type="Google" id="ProtNLM"/>
    </source>
</evidence>
<protein>
    <recommendedName>
        <fullName evidence="3">CopG-like ribbon-helix-helix domain-containing protein</fullName>
    </recommendedName>
</protein>